<gene>
    <name evidence="2" type="ORF">GPECTOR_48g439</name>
</gene>
<dbReference type="Proteomes" id="UP000075714">
    <property type="component" value="Unassembled WGS sequence"/>
</dbReference>
<name>A0A150G835_GONPE</name>
<dbReference type="AlphaFoldDB" id="A0A150G835"/>
<evidence type="ECO:0000256" key="1">
    <source>
        <dbReference type="SAM" id="MobiDB-lite"/>
    </source>
</evidence>
<accession>A0A150G835</accession>
<evidence type="ECO:0000313" key="2">
    <source>
        <dbReference type="EMBL" id="KXZ46007.1"/>
    </source>
</evidence>
<sequence>MIMTSRPGFWHRHLPGPPAAAAAGGRLRARPITSIPAPKAAPGEQEATPPERRPSEAPDAAPAPAASPPPRHAGAGGDVTHGSLPSPCPPPEAPPLPPSPPASAPRVITLVFPSGRSISAQRTALWNVSRVIRAALSQAPPQVERLEVGPWRRRVGGGVPEEEEDVDEPACWEVVVQMAEMSAYPPQLVNWGDGNDDDDDADPLGFMGQHLRDCLEEELVSALEPLSKWWTYPDDAQYPASIASRLRQLIRDEAYPTAISAAVQAKVLDAILGSIKSGFPGRVRGYPL</sequence>
<organism evidence="2 3">
    <name type="scientific">Gonium pectorale</name>
    <name type="common">Green alga</name>
    <dbReference type="NCBI Taxonomy" id="33097"/>
    <lineage>
        <taxon>Eukaryota</taxon>
        <taxon>Viridiplantae</taxon>
        <taxon>Chlorophyta</taxon>
        <taxon>core chlorophytes</taxon>
        <taxon>Chlorophyceae</taxon>
        <taxon>CS clade</taxon>
        <taxon>Chlamydomonadales</taxon>
        <taxon>Volvocaceae</taxon>
        <taxon>Gonium</taxon>
    </lineage>
</organism>
<evidence type="ECO:0000313" key="3">
    <source>
        <dbReference type="Proteomes" id="UP000075714"/>
    </source>
</evidence>
<feature type="compositionally biased region" description="Pro residues" evidence="1">
    <location>
        <begin position="86"/>
        <end position="102"/>
    </location>
</feature>
<keyword evidence="3" id="KW-1185">Reference proteome</keyword>
<feature type="region of interest" description="Disordered" evidence="1">
    <location>
        <begin position="1"/>
        <end position="102"/>
    </location>
</feature>
<comment type="caution">
    <text evidence="2">The sequence shown here is derived from an EMBL/GenBank/DDBJ whole genome shotgun (WGS) entry which is preliminary data.</text>
</comment>
<protein>
    <submittedName>
        <fullName evidence="2">Uncharacterized protein</fullName>
    </submittedName>
</protein>
<reference evidence="3" key="1">
    <citation type="journal article" date="2016" name="Nat. Commun.">
        <title>The Gonium pectorale genome demonstrates co-option of cell cycle regulation during the evolution of multicellularity.</title>
        <authorList>
            <person name="Hanschen E.R."/>
            <person name="Marriage T.N."/>
            <person name="Ferris P.J."/>
            <person name="Hamaji T."/>
            <person name="Toyoda A."/>
            <person name="Fujiyama A."/>
            <person name="Neme R."/>
            <person name="Noguchi H."/>
            <person name="Minakuchi Y."/>
            <person name="Suzuki M."/>
            <person name="Kawai-Toyooka H."/>
            <person name="Smith D.R."/>
            <person name="Sparks H."/>
            <person name="Anderson J."/>
            <person name="Bakaric R."/>
            <person name="Luria V."/>
            <person name="Karger A."/>
            <person name="Kirschner M.W."/>
            <person name="Durand P.M."/>
            <person name="Michod R.E."/>
            <person name="Nozaki H."/>
            <person name="Olson B.J."/>
        </authorList>
    </citation>
    <scope>NUCLEOTIDE SEQUENCE [LARGE SCALE GENOMIC DNA]</scope>
    <source>
        <strain evidence="3">NIES-2863</strain>
    </source>
</reference>
<dbReference type="EMBL" id="LSYV01000049">
    <property type="protein sequence ID" value="KXZ46007.1"/>
    <property type="molecule type" value="Genomic_DNA"/>
</dbReference>
<proteinExistence type="predicted"/>